<dbReference type="Proteomes" id="UP000886998">
    <property type="component" value="Unassembled WGS sequence"/>
</dbReference>
<comment type="caution">
    <text evidence="1">The sequence shown here is derived from an EMBL/GenBank/DDBJ whole genome shotgun (WGS) entry which is preliminary data.</text>
</comment>
<evidence type="ECO:0000313" key="2">
    <source>
        <dbReference type="Proteomes" id="UP000886998"/>
    </source>
</evidence>
<evidence type="ECO:0000313" key="1">
    <source>
        <dbReference type="EMBL" id="GFS33787.1"/>
    </source>
</evidence>
<proteinExistence type="predicted"/>
<sequence length="124" mass="14201">MSPQIEMKCDSCRLMASLDPSIYPNCRDYSERNLKFQLNSGFISRESIPDVSTTCVEAVIQVDIIDHSAIFIVVSLRLSHCHRSYDGSLLLWVTRARDYDKASVKLLDTWDQALLPMDHDFDSE</sequence>
<dbReference type="AlphaFoldDB" id="A0A8X6I7T4"/>
<reference evidence="1" key="1">
    <citation type="submission" date="2020-08" db="EMBL/GenBank/DDBJ databases">
        <title>Multicomponent nature underlies the extraordinary mechanical properties of spider dragline silk.</title>
        <authorList>
            <person name="Kono N."/>
            <person name="Nakamura H."/>
            <person name="Mori M."/>
            <person name="Yoshida Y."/>
            <person name="Ohtoshi R."/>
            <person name="Malay A.D."/>
            <person name="Moran D.A.P."/>
            <person name="Tomita M."/>
            <person name="Numata K."/>
            <person name="Arakawa K."/>
        </authorList>
    </citation>
    <scope>NUCLEOTIDE SEQUENCE</scope>
</reference>
<dbReference type="EMBL" id="BMAV01024538">
    <property type="protein sequence ID" value="GFS33787.1"/>
    <property type="molecule type" value="Genomic_DNA"/>
</dbReference>
<protein>
    <submittedName>
        <fullName evidence="1">Uncharacterized protein</fullName>
    </submittedName>
</protein>
<accession>A0A8X6I7T4</accession>
<name>A0A8X6I7T4_9ARAC</name>
<organism evidence="1 2">
    <name type="scientific">Trichonephila inaurata madagascariensis</name>
    <dbReference type="NCBI Taxonomy" id="2747483"/>
    <lineage>
        <taxon>Eukaryota</taxon>
        <taxon>Metazoa</taxon>
        <taxon>Ecdysozoa</taxon>
        <taxon>Arthropoda</taxon>
        <taxon>Chelicerata</taxon>
        <taxon>Arachnida</taxon>
        <taxon>Araneae</taxon>
        <taxon>Araneomorphae</taxon>
        <taxon>Entelegynae</taxon>
        <taxon>Araneoidea</taxon>
        <taxon>Nephilidae</taxon>
        <taxon>Trichonephila</taxon>
        <taxon>Trichonephila inaurata</taxon>
    </lineage>
</organism>
<gene>
    <name evidence="1" type="ORF">TNIN_468651</name>
</gene>
<keyword evidence="2" id="KW-1185">Reference proteome</keyword>